<reference evidence="1" key="1">
    <citation type="submission" date="2021-01" db="EMBL/GenBank/DDBJ databases">
        <title>Modified the classification status of verrucomicrobia.</title>
        <authorList>
            <person name="Feng X."/>
        </authorList>
    </citation>
    <scope>NUCLEOTIDE SEQUENCE</scope>
    <source>
        <strain evidence="1">KCTC 13126</strain>
    </source>
</reference>
<dbReference type="InterPro" id="IPR025293">
    <property type="entry name" value="YfiR/HmsC-like"/>
</dbReference>
<accession>A0A934RXY5</accession>
<comment type="caution">
    <text evidence="1">The sequence shown here is derived from an EMBL/GenBank/DDBJ whole genome shotgun (WGS) entry which is preliminary data.</text>
</comment>
<evidence type="ECO:0000313" key="1">
    <source>
        <dbReference type="EMBL" id="MBK1877289.1"/>
    </source>
</evidence>
<dbReference type="RefSeq" id="WP_200355504.1">
    <property type="nucleotide sequence ID" value="NZ_JAENIL010000016.1"/>
</dbReference>
<keyword evidence="2" id="KW-1185">Reference proteome</keyword>
<sequence length="190" mass="21472">MQAVTITSLKPVWIVLLCLVFLCSWQLGAAKVKKGDKAELFPALAVNILPFVDRDGQSLNESGKVVYIGVYDRNRNRRVFKTFEGLCDKQPERYMLYDLSEAMEEEVVFDLIYIASDKSDVLPMEILDYFSDKAVLVVGEHDELLEAGGIVRFRTSEGKKAELGINLKQAKLVGLSIRSQLLRRATELIR</sequence>
<dbReference type="AlphaFoldDB" id="A0A934RXY5"/>
<name>A0A934RXY5_9BACT</name>
<evidence type="ECO:0000313" key="2">
    <source>
        <dbReference type="Proteomes" id="UP000617628"/>
    </source>
</evidence>
<protein>
    <submittedName>
        <fullName evidence="1">YfiR family protein</fullName>
    </submittedName>
</protein>
<proteinExistence type="predicted"/>
<gene>
    <name evidence="1" type="ORF">JIN87_10440</name>
</gene>
<dbReference type="Proteomes" id="UP000617628">
    <property type="component" value="Unassembled WGS sequence"/>
</dbReference>
<organism evidence="1 2">
    <name type="scientific">Pelagicoccus mobilis</name>
    <dbReference type="NCBI Taxonomy" id="415221"/>
    <lineage>
        <taxon>Bacteria</taxon>
        <taxon>Pseudomonadati</taxon>
        <taxon>Verrucomicrobiota</taxon>
        <taxon>Opitutia</taxon>
        <taxon>Puniceicoccales</taxon>
        <taxon>Pelagicoccaceae</taxon>
        <taxon>Pelagicoccus</taxon>
    </lineage>
</organism>
<dbReference type="EMBL" id="JAENIL010000016">
    <property type="protein sequence ID" value="MBK1877289.1"/>
    <property type="molecule type" value="Genomic_DNA"/>
</dbReference>
<dbReference type="Pfam" id="PF13689">
    <property type="entry name" value="DUF4154"/>
    <property type="match status" value="1"/>
</dbReference>